<dbReference type="Proteomes" id="UP000602759">
    <property type="component" value="Unassembled WGS sequence"/>
</dbReference>
<evidence type="ECO:0000259" key="2">
    <source>
        <dbReference type="Pfam" id="PF03781"/>
    </source>
</evidence>
<dbReference type="EMBL" id="JACOIK010000009">
    <property type="protein sequence ID" value="MBD1433931.1"/>
    <property type="molecule type" value="Genomic_DNA"/>
</dbReference>
<dbReference type="InterPro" id="IPR005532">
    <property type="entry name" value="SUMF_dom"/>
</dbReference>
<dbReference type="InterPro" id="IPR042095">
    <property type="entry name" value="SUMF_sf"/>
</dbReference>
<dbReference type="PANTHER" id="PTHR23150:SF19">
    <property type="entry name" value="FORMYLGLYCINE-GENERATING ENZYME"/>
    <property type="match status" value="1"/>
</dbReference>
<accession>A0ABR7YRH2</accession>
<dbReference type="Gene3D" id="3.90.1580.10">
    <property type="entry name" value="paralog of FGE (formylglycine-generating enzyme)"/>
    <property type="match status" value="1"/>
</dbReference>
<reference evidence="3 4" key="1">
    <citation type="submission" date="2020-08" db="EMBL/GenBank/DDBJ databases">
        <title>Sphingobacterium sp. DN00404 isolated from aquaculture water.</title>
        <authorList>
            <person name="Zhang M."/>
        </authorList>
    </citation>
    <scope>NUCLEOTIDE SEQUENCE [LARGE SCALE GENOMIC DNA]</scope>
    <source>
        <strain evidence="3 4">DN00404</strain>
    </source>
</reference>
<dbReference type="RefSeq" id="WP_190994874.1">
    <property type="nucleotide sequence ID" value="NZ_JACOIK010000009.1"/>
</dbReference>
<dbReference type="InterPro" id="IPR016187">
    <property type="entry name" value="CTDL_fold"/>
</dbReference>
<dbReference type="PANTHER" id="PTHR23150">
    <property type="entry name" value="SULFATASE MODIFYING FACTOR 1, 2"/>
    <property type="match status" value="1"/>
</dbReference>
<dbReference type="InterPro" id="IPR051043">
    <property type="entry name" value="Sulfatase_Mod_Factor_Kinase"/>
</dbReference>
<comment type="caution">
    <text evidence="3">The sequence shown here is derived from an EMBL/GenBank/DDBJ whole genome shotgun (WGS) entry which is preliminary data.</text>
</comment>
<evidence type="ECO:0000256" key="1">
    <source>
        <dbReference type="SAM" id="SignalP"/>
    </source>
</evidence>
<feature type="domain" description="Sulfatase-modifying factor enzyme-like" evidence="2">
    <location>
        <begin position="157"/>
        <end position="338"/>
    </location>
</feature>
<proteinExistence type="predicted"/>
<gene>
    <name evidence="3" type="ORF">H8B06_13920</name>
</gene>
<feature type="signal peptide" evidence="1">
    <location>
        <begin position="1"/>
        <end position="19"/>
    </location>
</feature>
<protein>
    <submittedName>
        <fullName evidence="3">SUMF1/EgtB/PvdO family nonheme iron enzyme</fullName>
    </submittedName>
</protein>
<keyword evidence="4" id="KW-1185">Reference proteome</keyword>
<evidence type="ECO:0000313" key="3">
    <source>
        <dbReference type="EMBL" id="MBD1433931.1"/>
    </source>
</evidence>
<organism evidence="3 4">
    <name type="scientific">Sphingobacterium micropteri</name>
    <dbReference type="NCBI Taxonomy" id="2763501"/>
    <lineage>
        <taxon>Bacteria</taxon>
        <taxon>Pseudomonadati</taxon>
        <taxon>Bacteroidota</taxon>
        <taxon>Sphingobacteriia</taxon>
        <taxon>Sphingobacteriales</taxon>
        <taxon>Sphingobacteriaceae</taxon>
        <taxon>Sphingobacterium</taxon>
    </lineage>
</organism>
<dbReference type="SUPFAM" id="SSF56436">
    <property type="entry name" value="C-type lectin-like"/>
    <property type="match status" value="1"/>
</dbReference>
<evidence type="ECO:0000313" key="4">
    <source>
        <dbReference type="Proteomes" id="UP000602759"/>
    </source>
</evidence>
<dbReference type="Pfam" id="PF03781">
    <property type="entry name" value="FGE-sulfatase"/>
    <property type="match status" value="1"/>
</dbReference>
<keyword evidence="1" id="KW-0732">Signal</keyword>
<sequence length="341" mass="39398">MKFILSCLLFYVAYTTTLAQPTSAARSFLETRFTQSIGPSDYTQFLRFADAFQPDGFSYSVMEGSHYAVYNVKLQQIKAIDIVSPQRDTAIKLVLTFRQPVEIAICDNLHGNKVATENRQTLALPLRNYREALHVQQALSNMDTMLDFRIRKQHADKSYPEMMPMPEIKARLVWLGKYPVTVQQYRTYCQAQQIPMPPAPAWGWHADHPMVGITWQEAKDYTLWLSQKTGQWFDLPAKQVWQYAALDNLEERVIDDVAWWGENAAESTQPVGQKLPNGFGLYDMQGNVWEWLDEPEDNKQRTAAGGSWDSHFAQCQWNSLTQLYPNGRDFSTGFRIVRYQR</sequence>
<name>A0ABR7YRH2_9SPHI</name>
<feature type="chain" id="PRO_5047209717" evidence="1">
    <location>
        <begin position="20"/>
        <end position="341"/>
    </location>
</feature>